<evidence type="ECO:0000259" key="3">
    <source>
        <dbReference type="Pfam" id="PF02374"/>
    </source>
</evidence>
<name>D8UKL0_VOLCA</name>
<dbReference type="FunFam" id="3.40.50.300:FF:002933">
    <property type="entry name" value="Putative arsenical pump-driving ATPase"/>
    <property type="match status" value="1"/>
</dbReference>
<dbReference type="SUPFAM" id="SSF52540">
    <property type="entry name" value="P-loop containing nucleoside triphosphate hydrolases"/>
    <property type="match status" value="1"/>
</dbReference>
<dbReference type="Pfam" id="PF02374">
    <property type="entry name" value="ArsA_ATPase"/>
    <property type="match status" value="1"/>
</dbReference>
<dbReference type="GO" id="GO:0005524">
    <property type="term" value="F:ATP binding"/>
    <property type="evidence" value="ECO:0007669"/>
    <property type="project" value="InterPro"/>
</dbReference>
<feature type="domain" description="ArsA/GET3 Anion-transporting ATPase-like" evidence="3">
    <location>
        <begin position="71"/>
        <end position="412"/>
    </location>
</feature>
<dbReference type="STRING" id="3068.D8UKL0"/>
<evidence type="ECO:0000256" key="1">
    <source>
        <dbReference type="SAM" id="Coils"/>
    </source>
</evidence>
<dbReference type="InterPro" id="IPR027417">
    <property type="entry name" value="P-loop_NTPase"/>
</dbReference>
<dbReference type="OrthoDB" id="1770at2759"/>
<keyword evidence="5" id="KW-1185">Reference proteome</keyword>
<proteinExistence type="predicted"/>
<dbReference type="FunCoup" id="D8UKL0">
    <property type="interactions" value="294"/>
</dbReference>
<organism evidence="5">
    <name type="scientific">Volvox carteri f. nagariensis</name>
    <dbReference type="NCBI Taxonomy" id="3068"/>
    <lineage>
        <taxon>Eukaryota</taxon>
        <taxon>Viridiplantae</taxon>
        <taxon>Chlorophyta</taxon>
        <taxon>core chlorophytes</taxon>
        <taxon>Chlorophyceae</taxon>
        <taxon>CS clade</taxon>
        <taxon>Chlamydomonadales</taxon>
        <taxon>Volvocaceae</taxon>
        <taxon>Volvox</taxon>
    </lineage>
</organism>
<feature type="region of interest" description="Disordered" evidence="2">
    <location>
        <begin position="46"/>
        <end position="70"/>
    </location>
</feature>
<sequence>MPAPAPNAVCVVPLPQPRLSSPLHNPLHNPLGGYLTLHFLNPPSPHLASIAPRPPRPSAPRAPKGPSDRPKYFLLGGKGGVGKTSCSASLAVRFASEGVPTLVVSTDPAHSLSDAFDQVEVELEETGCGLGGGRGGLLIHLTSQQETSKGERLRELDTTRRHAATLQQLIPSTSPFLSCLGLGVVSDQLKDLQLSELLDTPPPGVDEAIAIAKVVQFLKAPEYSHFKRIIFDTAPTGHTLRLLSLPDFLDKSIGKLVRLRQKLSGATRAVKNLFSGGGPGGAGGEEDVAVKRLEQLQARMEEARQLFRNQLTTEFIIVTIPTVMATAESCRLAAALQHEGIPLRTIIVNQVVQATATDKFLSARRADQARALAHLAADSGPEGLSSLQRITGPLCDLEVRGVAALQYFGNVVWK</sequence>
<feature type="coiled-coil region" evidence="1">
    <location>
        <begin position="286"/>
        <end position="313"/>
    </location>
</feature>
<dbReference type="RefSeq" id="XP_002959195.1">
    <property type="nucleotide sequence ID" value="XM_002959149.1"/>
</dbReference>
<protein>
    <recommendedName>
        <fullName evidence="3">ArsA/GET3 Anion-transporting ATPase-like domain-containing protein</fullName>
    </recommendedName>
</protein>
<evidence type="ECO:0000313" key="5">
    <source>
        <dbReference type="Proteomes" id="UP000001058"/>
    </source>
</evidence>
<dbReference type="GO" id="GO:0071816">
    <property type="term" value="P:tail-anchored membrane protein insertion into ER membrane"/>
    <property type="evidence" value="ECO:0007669"/>
    <property type="project" value="TreeGrafter"/>
</dbReference>
<gene>
    <name evidence="4" type="ORF">VOLCADRAFT_70522</name>
</gene>
<dbReference type="InterPro" id="IPR016300">
    <property type="entry name" value="ATPase_ArsA/GET3"/>
</dbReference>
<dbReference type="InParanoid" id="D8UKL0"/>
<dbReference type="GO" id="GO:0016887">
    <property type="term" value="F:ATP hydrolysis activity"/>
    <property type="evidence" value="ECO:0007669"/>
    <property type="project" value="InterPro"/>
</dbReference>
<dbReference type="GO" id="GO:0043529">
    <property type="term" value="C:GET complex"/>
    <property type="evidence" value="ECO:0007669"/>
    <property type="project" value="TreeGrafter"/>
</dbReference>
<accession>D8UKL0</accession>
<dbReference type="CDD" id="cd02035">
    <property type="entry name" value="ArsA"/>
    <property type="match status" value="1"/>
</dbReference>
<evidence type="ECO:0000313" key="4">
    <source>
        <dbReference type="EMBL" id="EFJ39732.1"/>
    </source>
</evidence>
<dbReference type="KEGG" id="vcn:VOLCADRAFT_70522"/>
<dbReference type="Proteomes" id="UP000001058">
    <property type="component" value="Unassembled WGS sequence"/>
</dbReference>
<dbReference type="PANTHER" id="PTHR10803">
    <property type="entry name" value="ARSENICAL PUMP-DRIVING ATPASE ARSENITE-TRANSLOCATING ATPASE"/>
    <property type="match status" value="1"/>
</dbReference>
<dbReference type="NCBIfam" id="TIGR00345">
    <property type="entry name" value="GET3_arsA_TRC40"/>
    <property type="match status" value="1"/>
</dbReference>
<dbReference type="Gene3D" id="3.40.50.300">
    <property type="entry name" value="P-loop containing nucleotide triphosphate hydrolases"/>
    <property type="match status" value="1"/>
</dbReference>
<dbReference type="EMBL" id="GL378450">
    <property type="protein sequence ID" value="EFJ39732.1"/>
    <property type="molecule type" value="Genomic_DNA"/>
</dbReference>
<evidence type="ECO:0000256" key="2">
    <source>
        <dbReference type="SAM" id="MobiDB-lite"/>
    </source>
</evidence>
<dbReference type="GeneID" id="9626093"/>
<dbReference type="PANTHER" id="PTHR10803:SF0">
    <property type="entry name" value="ATPASE GET3B"/>
    <property type="match status" value="1"/>
</dbReference>
<dbReference type="AlphaFoldDB" id="D8UKL0"/>
<reference evidence="4 5" key="1">
    <citation type="journal article" date="2010" name="Science">
        <title>Genomic analysis of organismal complexity in the multicellular green alga Volvox carteri.</title>
        <authorList>
            <person name="Prochnik S.E."/>
            <person name="Umen J."/>
            <person name="Nedelcu A.M."/>
            <person name="Hallmann A."/>
            <person name="Miller S.M."/>
            <person name="Nishii I."/>
            <person name="Ferris P."/>
            <person name="Kuo A."/>
            <person name="Mitros T."/>
            <person name="Fritz-Laylin L.K."/>
            <person name="Hellsten U."/>
            <person name="Chapman J."/>
            <person name="Simakov O."/>
            <person name="Rensing S.A."/>
            <person name="Terry A."/>
            <person name="Pangilinan J."/>
            <person name="Kapitonov V."/>
            <person name="Jurka J."/>
            <person name="Salamov A."/>
            <person name="Shapiro H."/>
            <person name="Schmutz J."/>
            <person name="Grimwood J."/>
            <person name="Lindquist E."/>
            <person name="Lucas S."/>
            <person name="Grigoriev I.V."/>
            <person name="Schmitt R."/>
            <person name="Kirk D."/>
            <person name="Rokhsar D.S."/>
        </authorList>
    </citation>
    <scope>NUCLEOTIDE SEQUENCE [LARGE SCALE GENOMIC DNA]</scope>
    <source>
        <strain evidence="5">f. Nagariensis / Eve</strain>
    </source>
</reference>
<keyword evidence="1" id="KW-0175">Coiled coil</keyword>
<dbReference type="InterPro" id="IPR025723">
    <property type="entry name" value="ArsA/GET3_ATPase-like"/>
</dbReference>
<dbReference type="eggNOG" id="KOG2825">
    <property type="taxonomic scope" value="Eukaryota"/>
</dbReference>